<dbReference type="GO" id="GO:0005524">
    <property type="term" value="F:ATP binding"/>
    <property type="evidence" value="ECO:0007669"/>
    <property type="project" value="UniProtKB-KW"/>
</dbReference>
<dbReference type="GO" id="GO:0004642">
    <property type="term" value="F:phosphoribosylformylglycinamidine synthase activity"/>
    <property type="evidence" value="ECO:0007669"/>
    <property type="project" value="UniProtKB-EC"/>
</dbReference>
<dbReference type="EC" id="6.3.5.3" evidence="8"/>
<evidence type="ECO:0000256" key="6">
    <source>
        <dbReference type="ARBA" id="ARBA00022840"/>
    </source>
</evidence>
<dbReference type="PANTHER" id="PTHR47552">
    <property type="entry name" value="PHOSPHORIBOSYLFORMYLGLYCINAMIDINE SYNTHASE SUBUNIT PURQ"/>
    <property type="match status" value="1"/>
</dbReference>
<comment type="caution">
    <text evidence="8">The sequence shown here is derived from an EMBL/GenBank/DDBJ whole genome shotgun (WGS) entry which is preliminary data.</text>
</comment>
<protein>
    <submittedName>
        <fullName evidence="8">Phosphoribosylformylglycinamidine synthase</fullName>
        <ecNumber evidence="8">6.3.5.3</ecNumber>
    </submittedName>
</protein>
<keyword evidence="7" id="KW-0315">Glutamine amidotransferase</keyword>
<accession>A0A7W7Y6N0</accession>
<keyword evidence="6" id="KW-0067">ATP-binding</keyword>
<dbReference type="AlphaFoldDB" id="A0A7W7Y6N0"/>
<keyword evidence="2 8" id="KW-0436">Ligase</keyword>
<dbReference type="PANTHER" id="PTHR47552:SF1">
    <property type="entry name" value="PHOSPHORIBOSYLFORMYLGLYCINAMIDINE SYNTHASE SUBUNIT PURQ"/>
    <property type="match status" value="1"/>
</dbReference>
<gene>
    <name evidence="8" type="ORF">HNQ65_000133</name>
</gene>
<organism evidence="8 9">
    <name type="scientific">Prosthecobacter vanneervenii</name>
    <dbReference type="NCBI Taxonomy" id="48466"/>
    <lineage>
        <taxon>Bacteria</taxon>
        <taxon>Pseudomonadati</taxon>
        <taxon>Verrucomicrobiota</taxon>
        <taxon>Verrucomicrobiia</taxon>
        <taxon>Verrucomicrobiales</taxon>
        <taxon>Verrucomicrobiaceae</taxon>
        <taxon>Prosthecobacter</taxon>
    </lineage>
</organism>
<dbReference type="Gene3D" id="3.40.50.880">
    <property type="match status" value="1"/>
</dbReference>
<dbReference type="InterPro" id="IPR010075">
    <property type="entry name" value="PRibForGlyAmidine_synth_PurQ"/>
</dbReference>
<keyword evidence="1" id="KW-0963">Cytoplasm</keyword>
<evidence type="ECO:0000313" key="9">
    <source>
        <dbReference type="Proteomes" id="UP000590740"/>
    </source>
</evidence>
<evidence type="ECO:0000313" key="8">
    <source>
        <dbReference type="EMBL" id="MBB5030579.1"/>
    </source>
</evidence>
<evidence type="ECO:0000256" key="7">
    <source>
        <dbReference type="ARBA" id="ARBA00022962"/>
    </source>
</evidence>
<evidence type="ECO:0000256" key="3">
    <source>
        <dbReference type="ARBA" id="ARBA00022741"/>
    </source>
</evidence>
<keyword evidence="4" id="KW-0658">Purine biosynthesis</keyword>
<dbReference type="GO" id="GO:0016787">
    <property type="term" value="F:hydrolase activity"/>
    <property type="evidence" value="ECO:0007669"/>
    <property type="project" value="UniProtKB-KW"/>
</dbReference>
<dbReference type="PIRSF" id="PIRSF001586">
    <property type="entry name" value="FGAM_synth_I"/>
    <property type="match status" value="1"/>
</dbReference>
<dbReference type="PROSITE" id="PS51273">
    <property type="entry name" value="GATASE_TYPE_1"/>
    <property type="match status" value="1"/>
</dbReference>
<name>A0A7W7Y6N0_9BACT</name>
<evidence type="ECO:0000256" key="2">
    <source>
        <dbReference type="ARBA" id="ARBA00022598"/>
    </source>
</evidence>
<dbReference type="SMART" id="SM01211">
    <property type="entry name" value="GATase_5"/>
    <property type="match status" value="1"/>
</dbReference>
<evidence type="ECO:0000256" key="5">
    <source>
        <dbReference type="ARBA" id="ARBA00022801"/>
    </source>
</evidence>
<dbReference type="EMBL" id="JACHIG010000001">
    <property type="protein sequence ID" value="MBB5030579.1"/>
    <property type="molecule type" value="Genomic_DNA"/>
</dbReference>
<evidence type="ECO:0000256" key="4">
    <source>
        <dbReference type="ARBA" id="ARBA00022755"/>
    </source>
</evidence>
<dbReference type="NCBIfam" id="TIGR01737">
    <property type="entry name" value="FGAM_synth_I"/>
    <property type="match status" value="1"/>
</dbReference>
<dbReference type="GO" id="GO:0006189">
    <property type="term" value="P:'de novo' IMP biosynthetic process"/>
    <property type="evidence" value="ECO:0007669"/>
    <property type="project" value="InterPro"/>
</dbReference>
<dbReference type="InterPro" id="IPR029062">
    <property type="entry name" value="Class_I_gatase-like"/>
</dbReference>
<proteinExistence type="predicted"/>
<sequence>MPHALLLKFPGTNCDAETARALEAAGFTSEVLPVALLEPSSLDKAQMIVFSGGFSYGDYVMSGRIAQLITKSKLGDRLKSFVEKGGYALGICNGFQILTQLDLLPKGSLIHNTSGRFICRWVGLKKTKTKASPYLSKLPENFELPVAHAEGRLVTEGDAAAGYVKSGHAALLYTNNVNGSTSAIAGLQDDTGRVFGLMPHPERFIFKSQHYDPDWAGDTQYGWGHYLFQSAREALN</sequence>
<evidence type="ECO:0000256" key="1">
    <source>
        <dbReference type="ARBA" id="ARBA00022490"/>
    </source>
</evidence>
<keyword evidence="9" id="KW-1185">Reference proteome</keyword>
<dbReference type="Pfam" id="PF13507">
    <property type="entry name" value="GATase_5"/>
    <property type="match status" value="1"/>
</dbReference>
<keyword evidence="5" id="KW-0378">Hydrolase</keyword>
<keyword evidence="3" id="KW-0547">Nucleotide-binding</keyword>
<dbReference type="Proteomes" id="UP000590740">
    <property type="component" value="Unassembled WGS sequence"/>
</dbReference>
<dbReference type="RefSeq" id="WP_184337363.1">
    <property type="nucleotide sequence ID" value="NZ_JACHIG010000001.1"/>
</dbReference>
<dbReference type="SUPFAM" id="SSF52317">
    <property type="entry name" value="Class I glutamine amidotransferase-like"/>
    <property type="match status" value="1"/>
</dbReference>
<reference evidence="8 9" key="1">
    <citation type="submission" date="2020-08" db="EMBL/GenBank/DDBJ databases">
        <title>Genomic Encyclopedia of Type Strains, Phase IV (KMG-IV): sequencing the most valuable type-strain genomes for metagenomic binning, comparative biology and taxonomic classification.</title>
        <authorList>
            <person name="Goeker M."/>
        </authorList>
    </citation>
    <scope>NUCLEOTIDE SEQUENCE [LARGE SCALE GENOMIC DNA]</scope>
    <source>
        <strain evidence="8 9">DSM 12252</strain>
    </source>
</reference>